<name>G3NYJ6_GASAC</name>
<reference evidence="1" key="2">
    <citation type="submission" date="2024-04" db="UniProtKB">
        <authorList>
            <consortium name="Ensembl"/>
        </authorList>
    </citation>
    <scope>IDENTIFICATION</scope>
</reference>
<protein>
    <submittedName>
        <fullName evidence="1">Uncharacterized protein</fullName>
    </submittedName>
</protein>
<dbReference type="InParanoid" id="G3NYJ6"/>
<dbReference type="Bgee" id="ENSGACG00000007865">
    <property type="expression patterns" value="Expressed in head kidney and 12 other cell types or tissues"/>
</dbReference>
<dbReference type="AlphaFoldDB" id="G3NYJ6"/>
<accession>G3NYJ6</accession>
<proteinExistence type="predicted"/>
<dbReference type="Ensembl" id="ENSGACT00000010438.1">
    <property type="protein sequence ID" value="ENSGACP00000010416.1"/>
    <property type="gene ID" value="ENSGACG00000007865.1"/>
</dbReference>
<organism evidence="1">
    <name type="scientific">Gasterosteus aculeatus</name>
    <name type="common">Three-spined stickleback</name>
    <dbReference type="NCBI Taxonomy" id="69293"/>
    <lineage>
        <taxon>Eukaryota</taxon>
        <taxon>Metazoa</taxon>
        <taxon>Chordata</taxon>
        <taxon>Craniata</taxon>
        <taxon>Vertebrata</taxon>
        <taxon>Euteleostomi</taxon>
        <taxon>Actinopterygii</taxon>
        <taxon>Neopterygii</taxon>
        <taxon>Teleostei</taxon>
        <taxon>Neoteleostei</taxon>
        <taxon>Acanthomorphata</taxon>
        <taxon>Eupercaria</taxon>
        <taxon>Perciformes</taxon>
        <taxon>Cottioidei</taxon>
        <taxon>Gasterosteales</taxon>
        <taxon>Gasterosteidae</taxon>
        <taxon>Gasterosteus</taxon>
    </lineage>
</organism>
<sequence>MATLSLSRAAVSLSSASLSRSKSISSLSNSACSLSRARHSVWSSSSRQAASLSFPAPRPKDDGVCSGNKVPNCLAVWLLLTAGGLSITAGSQSILLK</sequence>
<reference evidence="1" key="1">
    <citation type="submission" date="2006-01" db="EMBL/GenBank/DDBJ databases">
        <authorList>
            <person name="Lindblad-Toh K."/>
            <person name="Mauceli E."/>
            <person name="Grabherr M."/>
            <person name="Chang J.L."/>
            <person name="Lander E.S."/>
        </authorList>
    </citation>
    <scope>NUCLEOTIDE SEQUENCE [LARGE SCALE GENOMIC DNA]</scope>
</reference>
<evidence type="ECO:0000313" key="1">
    <source>
        <dbReference type="Ensembl" id="ENSGACP00000010416.1"/>
    </source>
</evidence>